<sequence length="195" mass="21182">MTRDTLWWERLLETRPKMGRQQPHSCVQMQEALARAGNIGALAARTFPRVTQGQASNAALAQWPIRSSAHSEAWTPPEAFSPPSPGMQSVHFQVRNGLCHHWSFLRLPESDVPARPASARLPGPCSKGLHCSCPGSSLGSPFLREASSHQICGFSVKILHKLAVPWQAWPRAEQGPCGDPNSDCGTSVSSSVKRG</sequence>
<reference evidence="2" key="2">
    <citation type="submission" date="2025-08" db="UniProtKB">
        <authorList>
            <consortium name="Ensembl"/>
        </authorList>
    </citation>
    <scope>IDENTIFICATION</scope>
</reference>
<feature type="region of interest" description="Disordered" evidence="1">
    <location>
        <begin position="174"/>
        <end position="195"/>
    </location>
</feature>
<evidence type="ECO:0000313" key="3">
    <source>
        <dbReference type="Proteomes" id="UP000233100"/>
    </source>
</evidence>
<reference evidence="2 3" key="1">
    <citation type="submission" date="2013-03" db="EMBL/GenBank/DDBJ databases">
        <authorList>
            <person name="Warren W."/>
            <person name="Wilson R.K."/>
        </authorList>
    </citation>
    <scope>NUCLEOTIDE SEQUENCE</scope>
</reference>
<dbReference type="GeneTree" id="ENSGT00410000028631"/>
<evidence type="ECO:0000256" key="1">
    <source>
        <dbReference type="SAM" id="MobiDB-lite"/>
    </source>
</evidence>
<protein>
    <submittedName>
        <fullName evidence="2">Uncharacterized protein</fullName>
    </submittedName>
</protein>
<dbReference type="Proteomes" id="UP000233100">
    <property type="component" value="Chromosome 11"/>
</dbReference>
<proteinExistence type="predicted"/>
<reference evidence="2" key="3">
    <citation type="submission" date="2025-09" db="UniProtKB">
        <authorList>
            <consortium name="Ensembl"/>
        </authorList>
    </citation>
    <scope>IDENTIFICATION</scope>
</reference>
<organism evidence="2 3">
    <name type="scientific">Macaca fascicularis</name>
    <name type="common">Crab-eating macaque</name>
    <name type="synonym">Cynomolgus monkey</name>
    <dbReference type="NCBI Taxonomy" id="9541"/>
    <lineage>
        <taxon>Eukaryota</taxon>
        <taxon>Metazoa</taxon>
        <taxon>Chordata</taxon>
        <taxon>Craniata</taxon>
        <taxon>Vertebrata</taxon>
        <taxon>Euteleostomi</taxon>
        <taxon>Mammalia</taxon>
        <taxon>Eutheria</taxon>
        <taxon>Euarchontoglires</taxon>
        <taxon>Primates</taxon>
        <taxon>Haplorrhini</taxon>
        <taxon>Catarrhini</taxon>
        <taxon>Cercopithecidae</taxon>
        <taxon>Cercopithecinae</taxon>
        <taxon>Macaca</taxon>
    </lineage>
</organism>
<dbReference type="AlphaFoldDB" id="A0A7N9CA85"/>
<feature type="compositionally biased region" description="Polar residues" evidence="1">
    <location>
        <begin position="183"/>
        <end position="195"/>
    </location>
</feature>
<evidence type="ECO:0000313" key="2">
    <source>
        <dbReference type="Ensembl" id="ENSMFAP00000047209.1"/>
    </source>
</evidence>
<accession>A0A7N9CA85</accession>
<keyword evidence="3" id="KW-1185">Reference proteome</keyword>
<name>A0A7N9CA85_MACFA</name>
<dbReference type="Ensembl" id="ENSMFAT00000082752.1">
    <property type="protein sequence ID" value="ENSMFAP00000047209.1"/>
    <property type="gene ID" value="ENSMFAG00000049775.1"/>
</dbReference>